<feature type="transmembrane region" description="Helical" evidence="8">
    <location>
        <begin position="299"/>
        <end position="321"/>
    </location>
</feature>
<evidence type="ECO:0000259" key="9">
    <source>
        <dbReference type="PROSITE" id="PS50850"/>
    </source>
</evidence>
<dbReference type="EMBL" id="FRBY01000003">
    <property type="protein sequence ID" value="SHM18521.1"/>
    <property type="molecule type" value="Genomic_DNA"/>
</dbReference>
<gene>
    <name evidence="10" type="ORF">SAMN05444366_2645</name>
</gene>
<feature type="transmembrane region" description="Helical" evidence="8">
    <location>
        <begin position="328"/>
        <end position="347"/>
    </location>
</feature>
<dbReference type="GO" id="GO:0022857">
    <property type="term" value="F:transmembrane transporter activity"/>
    <property type="evidence" value="ECO:0007669"/>
    <property type="project" value="InterPro"/>
</dbReference>
<dbReference type="NCBIfam" id="TIGR00883">
    <property type="entry name" value="2A0106"/>
    <property type="match status" value="1"/>
</dbReference>
<comment type="subcellular location">
    <subcellularLocation>
        <location evidence="1">Cell inner membrane</location>
        <topology evidence="1">Multi-pass membrane protein</topology>
    </subcellularLocation>
</comment>
<evidence type="ECO:0000256" key="3">
    <source>
        <dbReference type="ARBA" id="ARBA00022475"/>
    </source>
</evidence>
<evidence type="ECO:0000313" key="11">
    <source>
        <dbReference type="Proteomes" id="UP000184121"/>
    </source>
</evidence>
<keyword evidence="7 8" id="KW-0472">Membrane</keyword>
<feature type="transmembrane region" description="Helical" evidence="8">
    <location>
        <begin position="262"/>
        <end position="287"/>
    </location>
</feature>
<feature type="transmembrane region" description="Helical" evidence="8">
    <location>
        <begin position="175"/>
        <end position="196"/>
    </location>
</feature>
<evidence type="ECO:0000256" key="8">
    <source>
        <dbReference type="SAM" id="Phobius"/>
    </source>
</evidence>
<sequence length="446" mass="48618">MLNESIHFYTGIFQKKTLSTTMKNNPNQENSLRHVLFGSLIGTTIEFFDFYIYANAAVLVFPQLFFPGASSTNSTLESLATFSIAFLARPLGSAVFGHYGDKIGRKVTLVVALLTMGLSTIAIGFLPGYASIGIAAPILLMLCRFGQGVGLGGEWGGAVLLAIENAPPHKRAWYGMFPQLGAPIGLLLSGGTFLILTDSMTSEAFMDYGWRIPFLASSLLVIVGFYIRLKISETPAFENSKEEQKEVRIPFLTLLKSYKNQLIFGTLSAVTTFLVFYLMTVFTLSWATSDLGFTKRDALLIQLLSVLFFAFFIPISALVADKIGRRKILIITTAAIAVFGFFFSYFLNSGNPVLVTAFVCMGMSLMGFTYGPLGTFLSELFPTTVRYSGASLTFNLAGILGAAFAPMIAIWLASTYGLSYVGFYLTAAALISLVSFLVISKKVHQF</sequence>
<dbReference type="AlphaFoldDB" id="A0A1M7GQP7"/>
<dbReference type="CDD" id="cd17369">
    <property type="entry name" value="MFS_ShiA_like"/>
    <property type="match status" value="1"/>
</dbReference>
<dbReference type="Proteomes" id="UP000184121">
    <property type="component" value="Unassembled WGS sequence"/>
</dbReference>
<feature type="transmembrane region" description="Helical" evidence="8">
    <location>
        <begin position="138"/>
        <end position="163"/>
    </location>
</feature>
<evidence type="ECO:0000256" key="5">
    <source>
        <dbReference type="ARBA" id="ARBA00022692"/>
    </source>
</evidence>
<dbReference type="InterPro" id="IPR004736">
    <property type="entry name" value="MHS_symport"/>
</dbReference>
<feature type="transmembrane region" description="Helical" evidence="8">
    <location>
        <begin position="394"/>
        <end position="414"/>
    </location>
</feature>
<feature type="transmembrane region" description="Helical" evidence="8">
    <location>
        <begin position="208"/>
        <end position="227"/>
    </location>
</feature>
<dbReference type="FunFam" id="1.20.1250.20:FF:000001">
    <property type="entry name" value="Dicarboxylate MFS transporter"/>
    <property type="match status" value="1"/>
</dbReference>
<dbReference type="PANTHER" id="PTHR43045">
    <property type="entry name" value="SHIKIMATE TRANSPORTER"/>
    <property type="match status" value="1"/>
</dbReference>
<dbReference type="InterPro" id="IPR011701">
    <property type="entry name" value="MFS"/>
</dbReference>
<dbReference type="SUPFAM" id="SSF103473">
    <property type="entry name" value="MFS general substrate transporter"/>
    <property type="match status" value="1"/>
</dbReference>
<dbReference type="InterPro" id="IPR036259">
    <property type="entry name" value="MFS_trans_sf"/>
</dbReference>
<feature type="transmembrane region" description="Helical" evidence="8">
    <location>
        <begin position="353"/>
        <end position="373"/>
    </location>
</feature>
<keyword evidence="5 8" id="KW-0812">Transmembrane</keyword>
<dbReference type="PANTHER" id="PTHR43045:SF2">
    <property type="entry name" value="INNER MEMBRANE METABOLITE TRANSPORT PROTEIN YHJE"/>
    <property type="match status" value="1"/>
</dbReference>
<feature type="transmembrane region" description="Helical" evidence="8">
    <location>
        <begin position="78"/>
        <end position="97"/>
    </location>
</feature>
<evidence type="ECO:0000256" key="1">
    <source>
        <dbReference type="ARBA" id="ARBA00004429"/>
    </source>
</evidence>
<keyword evidence="6 8" id="KW-1133">Transmembrane helix</keyword>
<reference evidence="11" key="1">
    <citation type="submission" date="2016-11" db="EMBL/GenBank/DDBJ databases">
        <authorList>
            <person name="Varghese N."/>
            <person name="Submissions S."/>
        </authorList>
    </citation>
    <scope>NUCLEOTIDE SEQUENCE [LARGE SCALE GENOMIC DNA]</scope>
    <source>
        <strain evidence="11">DSM 1811</strain>
    </source>
</reference>
<dbReference type="Pfam" id="PF07690">
    <property type="entry name" value="MFS_1"/>
    <property type="match status" value="1"/>
</dbReference>
<dbReference type="PROSITE" id="PS50850">
    <property type="entry name" value="MFS"/>
    <property type="match status" value="1"/>
</dbReference>
<keyword evidence="4" id="KW-0997">Cell inner membrane</keyword>
<organism evidence="10 11">
    <name type="scientific">Flavobacterium saccharophilum</name>
    <dbReference type="NCBI Taxonomy" id="29534"/>
    <lineage>
        <taxon>Bacteria</taxon>
        <taxon>Pseudomonadati</taxon>
        <taxon>Bacteroidota</taxon>
        <taxon>Flavobacteriia</taxon>
        <taxon>Flavobacteriales</taxon>
        <taxon>Flavobacteriaceae</taxon>
        <taxon>Flavobacterium</taxon>
    </lineage>
</organism>
<feature type="domain" description="Major facilitator superfamily (MFS) profile" evidence="9">
    <location>
        <begin position="35"/>
        <end position="444"/>
    </location>
</feature>
<evidence type="ECO:0000313" key="10">
    <source>
        <dbReference type="EMBL" id="SHM18521.1"/>
    </source>
</evidence>
<dbReference type="GO" id="GO:0005886">
    <property type="term" value="C:plasma membrane"/>
    <property type="evidence" value="ECO:0007669"/>
    <property type="project" value="UniProtKB-SubCell"/>
</dbReference>
<protein>
    <submittedName>
        <fullName evidence="10">Metabolite-proton symporter</fullName>
    </submittedName>
</protein>
<dbReference type="InterPro" id="IPR020846">
    <property type="entry name" value="MFS_dom"/>
</dbReference>
<feature type="transmembrane region" description="Helical" evidence="8">
    <location>
        <begin position="47"/>
        <end position="66"/>
    </location>
</feature>
<keyword evidence="2" id="KW-0813">Transport</keyword>
<keyword evidence="11" id="KW-1185">Reference proteome</keyword>
<dbReference type="PROSITE" id="PS00216">
    <property type="entry name" value="SUGAR_TRANSPORT_1"/>
    <property type="match status" value="1"/>
</dbReference>
<feature type="transmembrane region" description="Helical" evidence="8">
    <location>
        <begin position="109"/>
        <end position="132"/>
    </location>
</feature>
<evidence type="ECO:0000256" key="4">
    <source>
        <dbReference type="ARBA" id="ARBA00022519"/>
    </source>
</evidence>
<accession>A0A1M7GQP7</accession>
<dbReference type="Gene3D" id="1.20.1250.20">
    <property type="entry name" value="MFS general substrate transporter like domains"/>
    <property type="match status" value="2"/>
</dbReference>
<evidence type="ECO:0000256" key="2">
    <source>
        <dbReference type="ARBA" id="ARBA00022448"/>
    </source>
</evidence>
<name>A0A1M7GQP7_9FLAO</name>
<keyword evidence="3" id="KW-1003">Cell membrane</keyword>
<evidence type="ECO:0000256" key="7">
    <source>
        <dbReference type="ARBA" id="ARBA00023136"/>
    </source>
</evidence>
<dbReference type="STRING" id="29534.SAMN05444366_2645"/>
<proteinExistence type="predicted"/>
<feature type="transmembrane region" description="Helical" evidence="8">
    <location>
        <begin position="420"/>
        <end position="439"/>
    </location>
</feature>
<evidence type="ECO:0000256" key="6">
    <source>
        <dbReference type="ARBA" id="ARBA00022989"/>
    </source>
</evidence>
<dbReference type="InterPro" id="IPR005829">
    <property type="entry name" value="Sugar_transporter_CS"/>
</dbReference>